<feature type="binding site" evidence="10 13">
    <location>
        <position position="417"/>
    </location>
    <ligand>
        <name>Mn(2+)</name>
        <dbReference type="ChEBI" id="CHEBI:29035"/>
        <label>1</label>
    </ligand>
</feature>
<evidence type="ECO:0000256" key="13">
    <source>
        <dbReference type="PIRSR" id="PIRSR001492-3"/>
    </source>
</evidence>
<protein>
    <recommendedName>
        <fullName evidence="9 10">2,3-bisphosphoglycerate-independent phosphoglycerate mutase</fullName>
        <shortName evidence="10">BPG-independent PGAM</shortName>
        <shortName evidence="10">Phosphoglyceromutase</shortName>
        <shortName evidence="10">iPGM</shortName>
        <ecNumber evidence="4 10">5.4.2.12</ecNumber>
    </recommendedName>
</protein>
<dbReference type="GO" id="GO:0006096">
    <property type="term" value="P:glycolytic process"/>
    <property type="evidence" value="ECO:0007669"/>
    <property type="project" value="UniProtKB-UniRule"/>
</dbReference>
<comment type="pathway">
    <text evidence="2 10">Carbohydrate degradation; glycolysis; pyruvate from D-glyceraldehyde 3-phosphate: step 3/5.</text>
</comment>
<evidence type="ECO:0000313" key="16">
    <source>
        <dbReference type="EMBL" id="QCU90930.1"/>
    </source>
</evidence>
<dbReference type="AlphaFoldDB" id="A0A4P9K8Z2"/>
<dbReference type="GO" id="GO:0004619">
    <property type="term" value="F:phosphoglycerate mutase activity"/>
    <property type="evidence" value="ECO:0007669"/>
    <property type="project" value="UniProtKB-UniRule"/>
</dbReference>
<reference evidence="16 17" key="1">
    <citation type="submission" date="2019-05" db="EMBL/GenBank/DDBJ databases">
        <title>Thiomicrorhabdus sediminis sp. nov, a novel sulfur-oxidizing bacterium isolated from coastal sediment.</title>
        <authorList>
            <person name="Liu X."/>
        </authorList>
    </citation>
    <scope>NUCLEOTIDE SEQUENCE [LARGE SCALE GENOMIC DNA]</scope>
    <source>
        <strain evidence="16 17">G1</strain>
    </source>
</reference>
<feature type="binding site" evidence="10 13">
    <location>
        <position position="21"/>
    </location>
    <ligand>
        <name>Mn(2+)</name>
        <dbReference type="ChEBI" id="CHEBI:29035"/>
        <label>2</label>
    </ligand>
</feature>
<dbReference type="Gene3D" id="3.40.720.10">
    <property type="entry name" value="Alkaline Phosphatase, subunit A"/>
    <property type="match status" value="1"/>
</dbReference>
<dbReference type="GO" id="GO:0005829">
    <property type="term" value="C:cytosol"/>
    <property type="evidence" value="ECO:0007669"/>
    <property type="project" value="TreeGrafter"/>
</dbReference>
<keyword evidence="5 10" id="KW-0479">Metal-binding</keyword>
<evidence type="ECO:0000256" key="3">
    <source>
        <dbReference type="ARBA" id="ARBA00008819"/>
    </source>
</evidence>
<dbReference type="InterPro" id="IPR005995">
    <property type="entry name" value="Pgm_bpd_ind"/>
</dbReference>
<evidence type="ECO:0000256" key="7">
    <source>
        <dbReference type="ARBA" id="ARBA00023211"/>
    </source>
</evidence>
<evidence type="ECO:0000256" key="10">
    <source>
        <dbReference type="HAMAP-Rule" id="MF_01038"/>
    </source>
</evidence>
<comment type="subunit">
    <text evidence="10">Monomer.</text>
</comment>
<name>A0A4P9K8Z2_9GAMM</name>
<dbReference type="InterPro" id="IPR011258">
    <property type="entry name" value="BPG-indep_PGM_N"/>
</dbReference>
<proteinExistence type="inferred from homology"/>
<dbReference type="KEGG" id="thig:FE785_09985"/>
<dbReference type="PANTHER" id="PTHR31637">
    <property type="entry name" value="2,3-BISPHOSPHOGLYCERATE-INDEPENDENT PHOSPHOGLYCERATE MUTASE"/>
    <property type="match status" value="1"/>
</dbReference>
<accession>A0A4P9K8Z2</accession>
<evidence type="ECO:0000256" key="11">
    <source>
        <dbReference type="PIRSR" id="PIRSR001492-1"/>
    </source>
</evidence>
<evidence type="ECO:0000313" key="17">
    <source>
        <dbReference type="Proteomes" id="UP000304864"/>
    </source>
</evidence>
<feature type="domain" description="Metalloenzyme" evidence="14">
    <location>
        <begin position="15"/>
        <end position="510"/>
    </location>
</feature>
<evidence type="ECO:0000259" key="14">
    <source>
        <dbReference type="Pfam" id="PF01676"/>
    </source>
</evidence>
<dbReference type="NCBIfam" id="TIGR01307">
    <property type="entry name" value="pgm_bpd_ind"/>
    <property type="match status" value="1"/>
</dbReference>
<keyword evidence="17" id="KW-1185">Reference proteome</keyword>
<dbReference type="Gene3D" id="3.40.1450.10">
    <property type="entry name" value="BPG-independent phosphoglycerate mutase, domain B"/>
    <property type="match status" value="1"/>
</dbReference>
<comment type="similarity">
    <text evidence="3 10">Belongs to the BPG-independent phosphoglycerate mutase family.</text>
</comment>
<dbReference type="GO" id="GO:0030145">
    <property type="term" value="F:manganese ion binding"/>
    <property type="evidence" value="ECO:0007669"/>
    <property type="project" value="UniProtKB-UniRule"/>
</dbReference>
<dbReference type="Pfam" id="PF06415">
    <property type="entry name" value="iPGM_N"/>
    <property type="match status" value="1"/>
</dbReference>
<keyword evidence="8 10" id="KW-0413">Isomerase</keyword>
<dbReference type="GO" id="GO:0006007">
    <property type="term" value="P:glucose catabolic process"/>
    <property type="evidence" value="ECO:0007669"/>
    <property type="project" value="InterPro"/>
</dbReference>
<keyword evidence="7 10" id="KW-0464">Manganese</keyword>
<dbReference type="HAMAP" id="MF_01038">
    <property type="entry name" value="GpmI"/>
    <property type="match status" value="1"/>
</dbReference>
<dbReference type="CDD" id="cd16010">
    <property type="entry name" value="iPGM"/>
    <property type="match status" value="1"/>
</dbReference>
<dbReference type="Proteomes" id="UP000304864">
    <property type="component" value="Chromosome"/>
</dbReference>
<dbReference type="SUPFAM" id="SSF53649">
    <property type="entry name" value="Alkaline phosphatase-like"/>
    <property type="match status" value="1"/>
</dbReference>
<dbReference type="Pfam" id="PF01676">
    <property type="entry name" value="Metalloenzyme"/>
    <property type="match status" value="1"/>
</dbReference>
<dbReference type="SUPFAM" id="SSF64158">
    <property type="entry name" value="2,3-Bisphosphoglycerate-independent phosphoglycerate mutase, substrate-binding domain"/>
    <property type="match status" value="1"/>
</dbReference>
<feature type="active site" description="Phosphoserine intermediate" evidence="10 11">
    <location>
        <position position="71"/>
    </location>
</feature>
<dbReference type="InterPro" id="IPR006124">
    <property type="entry name" value="Metalloenzyme"/>
</dbReference>
<gene>
    <name evidence="10" type="primary">gpmI</name>
    <name evidence="16" type="ORF">FE785_09985</name>
</gene>
<organism evidence="16 17">
    <name type="scientific">Thiomicrorhabdus sediminis</name>
    <dbReference type="NCBI Taxonomy" id="2580412"/>
    <lineage>
        <taxon>Bacteria</taxon>
        <taxon>Pseudomonadati</taxon>
        <taxon>Pseudomonadota</taxon>
        <taxon>Gammaproteobacteria</taxon>
        <taxon>Thiotrichales</taxon>
        <taxon>Piscirickettsiaceae</taxon>
        <taxon>Thiomicrorhabdus</taxon>
    </lineage>
</organism>
<feature type="binding site" evidence="10 13">
    <location>
        <position position="413"/>
    </location>
    <ligand>
        <name>Mn(2+)</name>
        <dbReference type="ChEBI" id="CHEBI:29035"/>
        <label>1</label>
    </ligand>
</feature>
<dbReference type="EMBL" id="CP040602">
    <property type="protein sequence ID" value="QCU90930.1"/>
    <property type="molecule type" value="Genomic_DNA"/>
</dbReference>
<dbReference type="RefSeq" id="WP_138565604.1">
    <property type="nucleotide sequence ID" value="NZ_CP040602.1"/>
</dbReference>
<feature type="binding site" evidence="10 13">
    <location>
        <position position="473"/>
    </location>
    <ligand>
        <name>Mn(2+)</name>
        <dbReference type="ChEBI" id="CHEBI:29035"/>
        <label>1</label>
    </ligand>
</feature>
<dbReference type="PIRSF" id="PIRSF001492">
    <property type="entry name" value="IPGAM"/>
    <property type="match status" value="1"/>
</dbReference>
<feature type="domain" description="BPG-independent PGAM N-terminal" evidence="15">
    <location>
        <begin position="91"/>
        <end position="307"/>
    </location>
</feature>
<evidence type="ECO:0000256" key="1">
    <source>
        <dbReference type="ARBA" id="ARBA00000370"/>
    </source>
</evidence>
<comment type="cofactor">
    <cofactor evidence="10">
        <name>Mn(2+)</name>
        <dbReference type="ChEBI" id="CHEBI:29035"/>
    </cofactor>
    <text evidence="10">Binds 2 manganese ions per subunit.</text>
</comment>
<feature type="binding site" evidence="10 12">
    <location>
        <position position="346"/>
    </location>
    <ligand>
        <name>substrate</name>
    </ligand>
</feature>
<feature type="binding site" evidence="10 12">
    <location>
        <begin position="269"/>
        <end position="272"/>
    </location>
    <ligand>
        <name>substrate</name>
    </ligand>
</feature>
<comment type="catalytic activity">
    <reaction evidence="1 10">
        <text>(2R)-2-phosphoglycerate = (2R)-3-phosphoglycerate</text>
        <dbReference type="Rhea" id="RHEA:15901"/>
        <dbReference type="ChEBI" id="CHEBI:58272"/>
        <dbReference type="ChEBI" id="CHEBI:58289"/>
        <dbReference type="EC" id="5.4.2.12"/>
    </reaction>
</comment>
<feature type="binding site" evidence="10 13">
    <location>
        <position position="455"/>
    </location>
    <ligand>
        <name>Mn(2+)</name>
        <dbReference type="ChEBI" id="CHEBI:29035"/>
        <label>2</label>
    </ligand>
</feature>
<evidence type="ECO:0000256" key="9">
    <source>
        <dbReference type="ARBA" id="ARBA00071648"/>
    </source>
</evidence>
<feature type="binding site" evidence="10 12">
    <location>
        <begin position="161"/>
        <end position="162"/>
    </location>
    <ligand>
        <name>substrate</name>
    </ligand>
</feature>
<evidence type="ECO:0000259" key="15">
    <source>
        <dbReference type="Pfam" id="PF06415"/>
    </source>
</evidence>
<evidence type="ECO:0000256" key="5">
    <source>
        <dbReference type="ARBA" id="ARBA00022723"/>
    </source>
</evidence>
<dbReference type="EC" id="5.4.2.12" evidence="4 10"/>
<evidence type="ECO:0000256" key="8">
    <source>
        <dbReference type="ARBA" id="ARBA00023235"/>
    </source>
</evidence>
<dbReference type="PANTHER" id="PTHR31637:SF0">
    <property type="entry name" value="2,3-BISPHOSPHOGLYCERATE-INDEPENDENT PHOSPHOGLYCERATE MUTASE"/>
    <property type="match status" value="1"/>
</dbReference>
<evidence type="ECO:0000256" key="4">
    <source>
        <dbReference type="ARBA" id="ARBA00012026"/>
    </source>
</evidence>
<dbReference type="OrthoDB" id="9800863at2"/>
<evidence type="ECO:0000256" key="2">
    <source>
        <dbReference type="ARBA" id="ARBA00004798"/>
    </source>
</evidence>
<evidence type="ECO:0000256" key="12">
    <source>
        <dbReference type="PIRSR" id="PIRSR001492-2"/>
    </source>
</evidence>
<dbReference type="InterPro" id="IPR036646">
    <property type="entry name" value="PGAM_B_sf"/>
</dbReference>
<feature type="binding site" evidence="10 13">
    <location>
        <position position="71"/>
    </location>
    <ligand>
        <name>Mn(2+)</name>
        <dbReference type="ChEBI" id="CHEBI:29035"/>
        <label>2</label>
    </ligand>
</feature>
<dbReference type="FunFam" id="3.40.1450.10:FF:000001">
    <property type="entry name" value="2,3-bisphosphoglycerate-independent phosphoglycerate mutase"/>
    <property type="match status" value="1"/>
</dbReference>
<evidence type="ECO:0000256" key="6">
    <source>
        <dbReference type="ARBA" id="ARBA00023152"/>
    </source>
</evidence>
<feature type="binding site" evidence="10 12">
    <location>
        <position position="193"/>
    </location>
    <ligand>
        <name>substrate</name>
    </ligand>
</feature>
<feature type="binding site" evidence="10 12">
    <location>
        <position position="132"/>
    </location>
    <ligand>
        <name>substrate</name>
    </ligand>
</feature>
<dbReference type="InterPro" id="IPR017850">
    <property type="entry name" value="Alkaline_phosphatase_core_sf"/>
</dbReference>
<feature type="binding site" evidence="10 12">
    <location>
        <position position="199"/>
    </location>
    <ligand>
        <name>substrate</name>
    </ligand>
</feature>
<keyword evidence="6 10" id="KW-0324">Glycolysis</keyword>
<comment type="function">
    <text evidence="10">Catalyzes the interconversion of 2-phosphoglycerate and 3-phosphoglycerate.</text>
</comment>
<dbReference type="UniPathway" id="UPA00109">
    <property type="reaction ID" value="UER00186"/>
</dbReference>
<sequence>MPSKEKTAKSPQRPTGLIILDGWGHREEVEHNAIAQANTPNWDKLVANSPKTLIDTSGMSVGLPTGQMGNSEVGHTNLGAGRIVYQELTRIQKDIDEGRFFNNHALLNAIDKANQRGRHVHILGLLSDGGVHSHIDHIKAAVKLSVERGVKTWVHVFADGRDTAPQSAKQYVEELENYMAEIGGGRIASITGRFFAMDRDNRWDRIEKAYNNVCCAQANFEANSAQEAIDMAYAREETDEFIQPTTILKKSGKKPRIKDGDSVIFMNYRADRARQITSSFIMDDFGDFHRCAKPILSSFVTLTEYNKNFEKFGASIAYRPTNLKNTFGEVISNLGMKQLRIAETEKYAHVTFFLNGGIEAPYQGEDRILVPSPKVRTYDMQPEMSVEEVADKLCEAIRSGEYDTFICNIANPDMVGHTGIMEACIKAVEAVDTALGRVLDALQEVNGQAIITADHGNIEMLVDPETGKPLTSHTTCPVPLVYFGKRECELRSGGSLPDVMPTMLDLMNIKQPEEMTGQTLCK</sequence>
<feature type="binding site" evidence="10 13">
    <location>
        <position position="454"/>
    </location>
    <ligand>
        <name>Mn(2+)</name>
        <dbReference type="ChEBI" id="CHEBI:29035"/>
        <label>2</label>
    </ligand>
</feature>